<dbReference type="GO" id="GO:1902201">
    <property type="term" value="P:negative regulation of bacterial-type flagellum-dependent cell motility"/>
    <property type="evidence" value="ECO:0007669"/>
    <property type="project" value="TreeGrafter"/>
</dbReference>
<feature type="domain" description="GGDEF" evidence="1">
    <location>
        <begin position="32"/>
        <end position="169"/>
    </location>
</feature>
<dbReference type="AlphaFoldDB" id="S5ZDX5"/>
<dbReference type="PROSITE" id="PS50887">
    <property type="entry name" value="GGDEF"/>
    <property type="match status" value="1"/>
</dbReference>
<dbReference type="NCBIfam" id="TIGR00254">
    <property type="entry name" value="GGDEF"/>
    <property type="match status" value="1"/>
</dbReference>
<dbReference type="HOGENOM" id="CLU_000445_11_16_9"/>
<dbReference type="GO" id="GO:0043709">
    <property type="term" value="P:cell adhesion involved in single-species biofilm formation"/>
    <property type="evidence" value="ECO:0007669"/>
    <property type="project" value="TreeGrafter"/>
</dbReference>
<protein>
    <recommendedName>
        <fullName evidence="1">GGDEF domain-containing protein</fullName>
    </recommendedName>
</protein>
<evidence type="ECO:0000313" key="2">
    <source>
        <dbReference type="EMBL" id="AGT32445.2"/>
    </source>
</evidence>
<dbReference type="Pfam" id="PF00990">
    <property type="entry name" value="GGDEF"/>
    <property type="match status" value="1"/>
</dbReference>
<dbReference type="GO" id="GO:0052621">
    <property type="term" value="F:diguanylate cyclase activity"/>
    <property type="evidence" value="ECO:0007669"/>
    <property type="project" value="TreeGrafter"/>
</dbReference>
<evidence type="ECO:0000259" key="1">
    <source>
        <dbReference type="PROSITE" id="PS50887"/>
    </source>
</evidence>
<dbReference type="InterPro" id="IPR043128">
    <property type="entry name" value="Rev_trsase/Diguanyl_cyclase"/>
</dbReference>
<dbReference type="SUPFAM" id="SSF55073">
    <property type="entry name" value="Nucleotide cyclase"/>
    <property type="match status" value="1"/>
</dbReference>
<sequence length="172" mass="18571">MLSLDGLTGIANRRSFDERLVHEWERAKRHKAPFAVMMVDIDAFKRFNDTYGHQCGDDCLRQIALSLKQTAEQYGGTAARYGGEEFAVILPRTSPSEAAAAAEAIRANVERLAIPHGSSPAACVVTVSVGAAVTVPQPNEGAQTVLSLADQALYRAKQNGRNRTEVACPICE</sequence>
<accession>S5ZDX5</accession>
<dbReference type="Proteomes" id="UP000015500">
    <property type="component" value="Chromosome"/>
</dbReference>
<dbReference type="GO" id="GO:0005886">
    <property type="term" value="C:plasma membrane"/>
    <property type="evidence" value="ECO:0007669"/>
    <property type="project" value="TreeGrafter"/>
</dbReference>
<proteinExistence type="predicted"/>
<dbReference type="PANTHER" id="PTHR45138:SF9">
    <property type="entry name" value="DIGUANYLATE CYCLASE DGCM-RELATED"/>
    <property type="match status" value="1"/>
</dbReference>
<dbReference type="FunFam" id="3.30.70.270:FF:000001">
    <property type="entry name" value="Diguanylate cyclase domain protein"/>
    <property type="match status" value="1"/>
</dbReference>
<dbReference type="InterPro" id="IPR050469">
    <property type="entry name" value="Diguanylate_Cyclase"/>
</dbReference>
<dbReference type="STRING" id="1921421.M493_10930"/>
<dbReference type="SMART" id="SM00267">
    <property type="entry name" value="GGDEF"/>
    <property type="match status" value="1"/>
</dbReference>
<reference evidence="2 3" key="1">
    <citation type="journal article" date="2014" name="Genome Announc.">
        <title>Complete Genome Sequence of the Thermophilic Polychlorinated Biphenyl Degrader Geobacillus sp. Strain JF8 (NBRC 109937).</title>
        <authorList>
            <person name="Shintani M."/>
            <person name="Ohtsubo Y."/>
            <person name="Fukuda K."/>
            <person name="Hosoyama A."/>
            <person name="Ohji S."/>
            <person name="Yamazoe A."/>
            <person name="Fujita N."/>
            <person name="Nagata Y."/>
            <person name="Tsuda M."/>
            <person name="Hatta T."/>
            <person name="Kimbara K."/>
        </authorList>
    </citation>
    <scope>NUCLEOTIDE SEQUENCE [LARGE SCALE GENOMIC DNA]</scope>
    <source>
        <strain evidence="2 3">JF8</strain>
    </source>
</reference>
<organism evidence="2 3">
    <name type="scientific">Geobacillus genomosp. 3</name>
    <dbReference type="NCBI Taxonomy" id="1921421"/>
    <lineage>
        <taxon>Bacteria</taxon>
        <taxon>Bacillati</taxon>
        <taxon>Bacillota</taxon>
        <taxon>Bacilli</taxon>
        <taxon>Bacillales</taxon>
        <taxon>Anoxybacillaceae</taxon>
        <taxon>Geobacillus</taxon>
    </lineage>
</organism>
<gene>
    <name evidence="2" type="ORF">M493_10930</name>
</gene>
<dbReference type="PANTHER" id="PTHR45138">
    <property type="entry name" value="REGULATORY COMPONENTS OF SENSORY TRANSDUCTION SYSTEM"/>
    <property type="match status" value="1"/>
</dbReference>
<dbReference type="EMBL" id="CP006254">
    <property type="protein sequence ID" value="AGT32445.2"/>
    <property type="molecule type" value="Genomic_DNA"/>
</dbReference>
<dbReference type="KEGG" id="gjf:M493_10930"/>
<dbReference type="Gene3D" id="3.30.70.270">
    <property type="match status" value="1"/>
</dbReference>
<dbReference type="InterPro" id="IPR029787">
    <property type="entry name" value="Nucleotide_cyclase"/>
</dbReference>
<dbReference type="CDD" id="cd01949">
    <property type="entry name" value="GGDEF"/>
    <property type="match status" value="1"/>
</dbReference>
<evidence type="ECO:0000313" key="3">
    <source>
        <dbReference type="Proteomes" id="UP000015500"/>
    </source>
</evidence>
<name>S5ZDX5_GEOG3</name>
<keyword evidence="3" id="KW-1185">Reference proteome</keyword>
<dbReference type="InterPro" id="IPR000160">
    <property type="entry name" value="GGDEF_dom"/>
</dbReference>